<accession>A0A0E2E683</accession>
<feature type="domain" description="ZinT" evidence="4">
    <location>
        <begin position="40"/>
        <end position="207"/>
    </location>
</feature>
<dbReference type="HOGENOM" id="CLU_694323_0_0_12"/>
<dbReference type="EMBL" id="AGDV01000006">
    <property type="protein sequence ID" value="EMB35001.1"/>
    <property type="molecule type" value="Genomic_DNA"/>
</dbReference>
<evidence type="ECO:0000313" key="5">
    <source>
        <dbReference type="EMBL" id="EMB35001.1"/>
    </source>
</evidence>
<dbReference type="PATRIC" id="fig|999432.5.peg.795"/>
<organism evidence="5">
    <name type="scientific">Treponema denticola H-22</name>
    <dbReference type="NCBI Taxonomy" id="999432"/>
    <lineage>
        <taxon>Bacteria</taxon>
        <taxon>Pseudomonadati</taxon>
        <taxon>Spirochaetota</taxon>
        <taxon>Spirochaetia</taxon>
        <taxon>Spirochaetales</taxon>
        <taxon>Treponemataceae</taxon>
        <taxon>Treponema</taxon>
    </lineage>
</organism>
<sequence length="403" mass="44803">MSTKNFGAKLVLVLMVLAVTFTACKSMPNTIGGMKIEPGKELAAWKGEWVSLDSAKNDPSLNPVYKEAAAKMENYTVEGFKLAVEGMYRTSFSKIKFDGTNTVVFTVKDADGKEKEISSEYVYKGKVPVIGYDGYYWETFEAVKNVRGLTMAKYIICFPPHQDSEGGLLHWHVRTGGSGIDALVKADPMWWPTYVSASMTKEELVKNFKDTIGAVAGMFPKSPFEPYAKEGKWMNSSLIYDNTSAEVNAAYNKIIKEFAGKNPKGGDFTKAEIIAEMKKVYGTTDLYTHIEFVTEDGKNEFVVYKDGKEIHRAAYKRTAENASKPGLLAVVTDKKDAGMFKTISLTSAGGNPLHFHFWYGMNDADFSKIKEKPTCIPANTPNKMIAERVEKSCRKILKGIVEK</sequence>
<feature type="signal peptide" evidence="3">
    <location>
        <begin position="1"/>
        <end position="25"/>
    </location>
</feature>
<feature type="chain" id="PRO_5002393538" description="ZinT domain-containing protein" evidence="3">
    <location>
        <begin position="26"/>
        <end position="403"/>
    </location>
</feature>
<keyword evidence="1 3" id="KW-0732">Signal</keyword>
<evidence type="ECO:0000259" key="4">
    <source>
        <dbReference type="Pfam" id="PF09223"/>
    </source>
</evidence>
<dbReference type="InterPro" id="IPR012674">
    <property type="entry name" value="Calycin"/>
</dbReference>
<dbReference type="InterPro" id="IPR015304">
    <property type="entry name" value="ZinT_dom"/>
</dbReference>
<proteinExistence type="predicted"/>
<evidence type="ECO:0000256" key="2">
    <source>
        <dbReference type="ARBA" id="ARBA00022833"/>
    </source>
</evidence>
<dbReference type="Pfam" id="PF09223">
    <property type="entry name" value="ZinT"/>
    <property type="match status" value="1"/>
</dbReference>
<dbReference type="Gene3D" id="2.40.128.20">
    <property type="match status" value="2"/>
</dbReference>
<evidence type="ECO:0000256" key="1">
    <source>
        <dbReference type="ARBA" id="ARBA00022729"/>
    </source>
</evidence>
<comment type="caution">
    <text evidence="5">The sequence shown here is derived from an EMBL/GenBank/DDBJ whole genome shotgun (WGS) entry which is preliminary data.</text>
</comment>
<dbReference type="SUPFAM" id="SSF50814">
    <property type="entry name" value="Lipocalins"/>
    <property type="match status" value="1"/>
</dbReference>
<dbReference type="RefSeq" id="WP_002675493.1">
    <property type="nucleotide sequence ID" value="NZ_CM001795.1"/>
</dbReference>
<dbReference type="Proteomes" id="UP000011705">
    <property type="component" value="Chromosome"/>
</dbReference>
<protein>
    <recommendedName>
        <fullName evidence="4">ZinT domain-containing protein</fullName>
    </recommendedName>
</protein>
<reference evidence="5" key="1">
    <citation type="submission" date="2012-01" db="EMBL/GenBank/DDBJ databases">
        <title>The Genome Sequence of Treponema denticola H-22.</title>
        <authorList>
            <consortium name="The Broad Institute Genome Sequencing Platform"/>
            <person name="Earl A."/>
            <person name="Ward D."/>
            <person name="Feldgarden M."/>
            <person name="Gevers D."/>
            <person name="Blanton J.M."/>
            <person name="Fenno C.J."/>
            <person name="Baranova O.V."/>
            <person name="Mathney J."/>
            <person name="Dewhirst F.E."/>
            <person name="Izard J."/>
            <person name="Young S.K."/>
            <person name="Zeng Q."/>
            <person name="Gargeya S."/>
            <person name="Fitzgerald M."/>
            <person name="Haas B."/>
            <person name="Abouelleil A."/>
            <person name="Alvarado L."/>
            <person name="Arachchi H.M."/>
            <person name="Berlin A."/>
            <person name="Chapman S.B."/>
            <person name="Gearin G."/>
            <person name="Goldberg J."/>
            <person name="Griggs A."/>
            <person name="Gujja S."/>
            <person name="Hansen M."/>
            <person name="Heiman D."/>
            <person name="Howarth C."/>
            <person name="Larimer J."/>
            <person name="Lui A."/>
            <person name="MacDonald P.J.P."/>
            <person name="McCowen C."/>
            <person name="Montmayeur A."/>
            <person name="Murphy C."/>
            <person name="Neiman D."/>
            <person name="Pearson M."/>
            <person name="Priest M."/>
            <person name="Roberts A."/>
            <person name="Saif S."/>
            <person name="Shea T."/>
            <person name="Sisk P."/>
            <person name="Stolte C."/>
            <person name="Sykes S."/>
            <person name="Wortman J."/>
            <person name="Nusbaum C."/>
            <person name="Birren B."/>
        </authorList>
    </citation>
    <scope>NUCLEOTIDE SEQUENCE [LARGE SCALE GENOMIC DNA]</scope>
    <source>
        <strain evidence="5">H-22</strain>
    </source>
</reference>
<name>A0A0E2E683_TREDN</name>
<keyword evidence="2" id="KW-0862">Zinc</keyword>
<dbReference type="PROSITE" id="PS51257">
    <property type="entry name" value="PROKAR_LIPOPROTEIN"/>
    <property type="match status" value="1"/>
</dbReference>
<dbReference type="AlphaFoldDB" id="A0A0E2E683"/>
<gene>
    <name evidence="5" type="ORF">HMPREF9726_00767</name>
</gene>
<dbReference type="GO" id="GO:0008270">
    <property type="term" value="F:zinc ion binding"/>
    <property type="evidence" value="ECO:0007669"/>
    <property type="project" value="InterPro"/>
</dbReference>
<evidence type="ECO:0000256" key="3">
    <source>
        <dbReference type="SAM" id="SignalP"/>
    </source>
</evidence>